<accession>A0A2Z6N2K4</accession>
<keyword evidence="3" id="KW-1185">Reference proteome</keyword>
<feature type="region of interest" description="Disordered" evidence="1">
    <location>
        <begin position="18"/>
        <end position="71"/>
    </location>
</feature>
<evidence type="ECO:0000256" key="1">
    <source>
        <dbReference type="SAM" id="MobiDB-lite"/>
    </source>
</evidence>
<dbReference type="EMBL" id="DF973448">
    <property type="protein sequence ID" value="GAU31212.1"/>
    <property type="molecule type" value="Genomic_DNA"/>
</dbReference>
<sequence length="77" mass="8738">MSLLCFPAFCIAAVRGRKNNNTISHPQPNNPLPTTTHQETQKTRPAKPAQQQQTFKPGLQNQQQQTFRVQKTRLIAL</sequence>
<name>A0A2Z6N2K4_TRISU</name>
<reference evidence="3" key="1">
    <citation type="journal article" date="2017" name="Front. Plant Sci.">
        <title>Climate Clever Clovers: New Paradigm to Reduce the Environmental Footprint of Ruminants by Breeding Low Methanogenic Forages Utilizing Haplotype Variation.</title>
        <authorList>
            <person name="Kaur P."/>
            <person name="Appels R."/>
            <person name="Bayer P.E."/>
            <person name="Keeble-Gagnere G."/>
            <person name="Wang J."/>
            <person name="Hirakawa H."/>
            <person name="Shirasawa K."/>
            <person name="Vercoe P."/>
            <person name="Stefanova K."/>
            <person name="Durmic Z."/>
            <person name="Nichols P."/>
            <person name="Revell C."/>
            <person name="Isobe S.N."/>
            <person name="Edwards D."/>
            <person name="Erskine W."/>
        </authorList>
    </citation>
    <scope>NUCLEOTIDE SEQUENCE [LARGE SCALE GENOMIC DNA]</scope>
    <source>
        <strain evidence="3">cv. Daliak</strain>
    </source>
</reference>
<evidence type="ECO:0000313" key="2">
    <source>
        <dbReference type="EMBL" id="GAU31212.1"/>
    </source>
</evidence>
<gene>
    <name evidence="2" type="ORF">TSUD_210690</name>
</gene>
<proteinExistence type="predicted"/>
<protein>
    <submittedName>
        <fullName evidence="2">Uncharacterized protein</fullName>
    </submittedName>
</protein>
<dbReference type="Proteomes" id="UP000242715">
    <property type="component" value="Unassembled WGS sequence"/>
</dbReference>
<dbReference type="AlphaFoldDB" id="A0A2Z6N2K4"/>
<feature type="compositionally biased region" description="Polar residues" evidence="1">
    <location>
        <begin position="19"/>
        <end position="38"/>
    </location>
</feature>
<organism evidence="2 3">
    <name type="scientific">Trifolium subterraneum</name>
    <name type="common">Subterranean clover</name>
    <dbReference type="NCBI Taxonomy" id="3900"/>
    <lineage>
        <taxon>Eukaryota</taxon>
        <taxon>Viridiplantae</taxon>
        <taxon>Streptophyta</taxon>
        <taxon>Embryophyta</taxon>
        <taxon>Tracheophyta</taxon>
        <taxon>Spermatophyta</taxon>
        <taxon>Magnoliopsida</taxon>
        <taxon>eudicotyledons</taxon>
        <taxon>Gunneridae</taxon>
        <taxon>Pentapetalae</taxon>
        <taxon>rosids</taxon>
        <taxon>fabids</taxon>
        <taxon>Fabales</taxon>
        <taxon>Fabaceae</taxon>
        <taxon>Papilionoideae</taxon>
        <taxon>50 kb inversion clade</taxon>
        <taxon>NPAAA clade</taxon>
        <taxon>Hologalegina</taxon>
        <taxon>IRL clade</taxon>
        <taxon>Trifolieae</taxon>
        <taxon>Trifolium</taxon>
    </lineage>
</organism>
<evidence type="ECO:0000313" key="3">
    <source>
        <dbReference type="Proteomes" id="UP000242715"/>
    </source>
</evidence>
<feature type="compositionally biased region" description="Polar residues" evidence="1">
    <location>
        <begin position="49"/>
        <end position="69"/>
    </location>
</feature>